<feature type="non-terminal residue" evidence="1">
    <location>
        <position position="1"/>
    </location>
</feature>
<gene>
    <name evidence="1" type="ORF">L9F63_007862</name>
</gene>
<proteinExistence type="predicted"/>
<reference evidence="1" key="2">
    <citation type="submission" date="2023-05" db="EMBL/GenBank/DDBJ databases">
        <authorList>
            <person name="Fouks B."/>
        </authorList>
    </citation>
    <scope>NUCLEOTIDE SEQUENCE</scope>
    <source>
        <strain evidence="1">Stay&amp;Tobe</strain>
        <tissue evidence="1">Testes</tissue>
    </source>
</reference>
<sequence length="110" mass="12606">CIFLNFVLNHFNGSEFCTHLFFSSYICFSLEVSDDKFTTLSDVVFLFCSFFHLNFMGNVSMLQSYDTFGFVDMTTLCLSSLRSVKVVLFLGYLKIVAQDINLCENPEGNR</sequence>
<evidence type="ECO:0000313" key="2">
    <source>
        <dbReference type="Proteomes" id="UP001233999"/>
    </source>
</evidence>
<protein>
    <submittedName>
        <fullName evidence="1">Uncharacterized protein</fullName>
    </submittedName>
</protein>
<accession>A0AAD7Z742</accession>
<feature type="non-terminal residue" evidence="1">
    <location>
        <position position="110"/>
    </location>
</feature>
<organism evidence="1 2">
    <name type="scientific">Diploptera punctata</name>
    <name type="common">Pacific beetle cockroach</name>
    <dbReference type="NCBI Taxonomy" id="6984"/>
    <lineage>
        <taxon>Eukaryota</taxon>
        <taxon>Metazoa</taxon>
        <taxon>Ecdysozoa</taxon>
        <taxon>Arthropoda</taxon>
        <taxon>Hexapoda</taxon>
        <taxon>Insecta</taxon>
        <taxon>Pterygota</taxon>
        <taxon>Neoptera</taxon>
        <taxon>Polyneoptera</taxon>
        <taxon>Dictyoptera</taxon>
        <taxon>Blattodea</taxon>
        <taxon>Blaberoidea</taxon>
        <taxon>Blaberidae</taxon>
        <taxon>Diplopterinae</taxon>
        <taxon>Diploptera</taxon>
    </lineage>
</organism>
<comment type="caution">
    <text evidence="1">The sequence shown here is derived from an EMBL/GenBank/DDBJ whole genome shotgun (WGS) entry which is preliminary data.</text>
</comment>
<dbReference type="EMBL" id="JASPKZ010010249">
    <property type="protein sequence ID" value="KAJ9574972.1"/>
    <property type="molecule type" value="Genomic_DNA"/>
</dbReference>
<name>A0AAD7Z742_DIPPU</name>
<dbReference type="AlphaFoldDB" id="A0AAD7Z742"/>
<evidence type="ECO:0000313" key="1">
    <source>
        <dbReference type="EMBL" id="KAJ9574972.1"/>
    </source>
</evidence>
<dbReference type="Proteomes" id="UP001233999">
    <property type="component" value="Unassembled WGS sequence"/>
</dbReference>
<keyword evidence="2" id="KW-1185">Reference proteome</keyword>
<reference evidence="1" key="1">
    <citation type="journal article" date="2023" name="IScience">
        <title>Live-bearing cockroach genome reveals convergent evolutionary mechanisms linked to viviparity in insects and beyond.</title>
        <authorList>
            <person name="Fouks B."/>
            <person name="Harrison M.C."/>
            <person name="Mikhailova A.A."/>
            <person name="Marchal E."/>
            <person name="English S."/>
            <person name="Carruthers M."/>
            <person name="Jennings E.C."/>
            <person name="Chiamaka E.L."/>
            <person name="Frigard R.A."/>
            <person name="Pippel M."/>
            <person name="Attardo G.M."/>
            <person name="Benoit J.B."/>
            <person name="Bornberg-Bauer E."/>
            <person name="Tobe S.S."/>
        </authorList>
    </citation>
    <scope>NUCLEOTIDE SEQUENCE</scope>
    <source>
        <strain evidence="1">Stay&amp;Tobe</strain>
    </source>
</reference>